<evidence type="ECO:0000313" key="5">
    <source>
        <dbReference type="Proteomes" id="UP000014601"/>
    </source>
</evidence>
<keyword evidence="3" id="KW-0812">Transmembrane</keyword>
<accession>S4H791</accession>
<dbReference type="EMBL" id="ATJO01000003">
    <property type="protein sequence ID" value="EPI52098.1"/>
    <property type="molecule type" value="Genomic_DNA"/>
</dbReference>
<reference evidence="4 5" key="1">
    <citation type="submission" date="2013-06" db="EMBL/GenBank/DDBJ databases">
        <authorList>
            <person name="Weinstock G."/>
            <person name="Sodergren E."/>
            <person name="Lobos E.A."/>
            <person name="Fulton L."/>
            <person name="Fulton R."/>
            <person name="Courtney L."/>
            <person name="Fronick C."/>
            <person name="O'Laughlin M."/>
            <person name="Godfrey J."/>
            <person name="Wilson R.M."/>
            <person name="Miner T."/>
            <person name="Farmer C."/>
            <person name="Delehaunty K."/>
            <person name="Cordes M."/>
            <person name="Minx P."/>
            <person name="Tomlinson C."/>
            <person name="Chen J."/>
            <person name="Wollam A."/>
            <person name="Pepin K.H."/>
            <person name="Bhonagiri V."/>
            <person name="Zhang X."/>
            <person name="Warren W."/>
            <person name="Mitreva M."/>
            <person name="Mardis E.R."/>
            <person name="Wilson R.K."/>
        </authorList>
    </citation>
    <scope>NUCLEOTIDE SEQUENCE [LARGE SCALE GENOMIC DNA]</scope>
    <source>
        <strain evidence="4 5">JCP7719</strain>
    </source>
</reference>
<dbReference type="InterPro" id="IPR010090">
    <property type="entry name" value="Phage_tape_meas"/>
</dbReference>
<name>S4H791_9BIFI</name>
<dbReference type="PATRIC" id="fig|1261061.4.peg.37"/>
<comment type="caution">
    <text evidence="4">The sequence shown here is derived from an EMBL/GenBank/DDBJ whole genome shotgun (WGS) entry which is preliminary data.</text>
</comment>
<keyword evidence="3" id="KW-1133">Transmembrane helix</keyword>
<sequence>MIGSKQEPSILIPDVKISIFSRVNLRVKGGEVMANRIKGITVEIGGDTTGLDKSLQQVNSTIRSTEQSLRDVNRLLKLDPTSTQLLSQKQAFLQKEIQETSNKLNVLKQADKQAKVQLENGELGKDKYDALQREIVETENNLDSLKEKLKQVGSVSLTKLSSQFDSTSKKIKKLGDGMSSLGQSLSTKVTLPIAAIGTAGFTAAADLQDAMGATEQIYGKSANKMLKWSGSLKSYYGIAQGQALEYANTMGAMLKNIGGKSDAEAAEMSQKLVALAGDLSAMFGGTTESAVLALTGALKGNNAMLDNYGMGVNEATIKAKALAMGLHDGRGAMSLQAKQAATLALIMEQTADAQGQAGREAAGASGSMKILKTELQNIAATIGNVLLPVITLLMQKISAWLSKFKQLSPESQKLIVTLGLIAAAVGPFLVVLGTCISKIGVAIQGFSKLALFIGKMFASFTSCSSILEGLGAVLGGVSAPILAVVAVIGVLVAAFVTLWNTNEEFRNSVIAVWEKIKETFTGFVNGVKEKLSSLGIDFTSIVEGLKTVWNGLCAILAPLFEGALNLSFTSFKTVLDLITGVLDVFIGLFTGNWSQLWDGVKEIFTAVWNAVKNTFMTVLNTLKNVFNVFLSFFGTSWNKLWSSVKNFFMNVWNGIVSFFTNVLNGIKNTATSVWNGIKTAIMSVVNGIKTSISTVFNSVANMVKSVFNGIKNTVVSIWNGIKNAIITPIEAAKNKVKAVIDAITGFFSGIKLSLPHIKLPHFSIKGQFSLTPPSVPYLAIDWYKKAMNKPMLLNGATIFGEKNGRMLGGGEKGPEVIMGLDTLQNMSAGANTQMLSVMNQILAIMDAYFPQFSNQSIVLDTGELVGGIAHRMDSELFKLQTRKARGW</sequence>
<dbReference type="PANTHER" id="PTHR37813">
    <property type="entry name" value="FELS-2 PROPHAGE PROTEIN"/>
    <property type="match status" value="1"/>
</dbReference>
<keyword evidence="1" id="KW-1188">Viral release from host cell</keyword>
<gene>
    <name evidence="4" type="ORF">HMPREF1576_00041</name>
</gene>
<dbReference type="Gene3D" id="1.20.120.20">
    <property type="entry name" value="Apolipoprotein"/>
    <property type="match status" value="1"/>
</dbReference>
<proteinExistence type="predicted"/>
<keyword evidence="3" id="KW-0472">Membrane</keyword>
<protein>
    <submittedName>
        <fullName evidence="4">Phage tail tape measure protein, TP901 family</fullName>
    </submittedName>
</protein>
<dbReference type="Proteomes" id="UP000014601">
    <property type="component" value="Unassembled WGS sequence"/>
</dbReference>
<feature type="transmembrane region" description="Helical" evidence="3">
    <location>
        <begin position="449"/>
        <end position="467"/>
    </location>
</feature>
<feature type="coiled-coil region" evidence="2">
    <location>
        <begin position="90"/>
        <end position="155"/>
    </location>
</feature>
<evidence type="ECO:0000256" key="3">
    <source>
        <dbReference type="SAM" id="Phobius"/>
    </source>
</evidence>
<dbReference type="HOGENOM" id="CLU_002005_0_0_11"/>
<keyword evidence="2" id="KW-0175">Coiled coil</keyword>
<evidence type="ECO:0000256" key="2">
    <source>
        <dbReference type="SAM" id="Coils"/>
    </source>
</evidence>
<evidence type="ECO:0000256" key="1">
    <source>
        <dbReference type="ARBA" id="ARBA00022612"/>
    </source>
</evidence>
<dbReference type="AlphaFoldDB" id="S4H791"/>
<feature type="transmembrane region" description="Helical" evidence="3">
    <location>
        <begin position="414"/>
        <end position="437"/>
    </location>
</feature>
<organism evidence="4 5">
    <name type="scientific">Gardnerella pickettii JCP7719</name>
    <dbReference type="NCBI Taxonomy" id="1261061"/>
    <lineage>
        <taxon>Bacteria</taxon>
        <taxon>Bacillati</taxon>
        <taxon>Actinomycetota</taxon>
        <taxon>Actinomycetes</taxon>
        <taxon>Bifidobacteriales</taxon>
        <taxon>Bifidobacteriaceae</taxon>
        <taxon>Gardnerella</taxon>
        <taxon>Gardnerella pickettii</taxon>
    </lineage>
</organism>
<evidence type="ECO:0000313" key="4">
    <source>
        <dbReference type="EMBL" id="EPI52098.1"/>
    </source>
</evidence>
<feature type="transmembrane region" description="Helical" evidence="3">
    <location>
        <begin position="479"/>
        <end position="499"/>
    </location>
</feature>
<dbReference type="PANTHER" id="PTHR37813:SF1">
    <property type="entry name" value="FELS-2 PROPHAGE PROTEIN"/>
    <property type="match status" value="1"/>
</dbReference>
<dbReference type="NCBIfam" id="TIGR01760">
    <property type="entry name" value="tape_meas_TP901"/>
    <property type="match status" value="1"/>
</dbReference>